<evidence type="ECO:0000313" key="1">
    <source>
        <dbReference type="EMBL" id="CAE0650824.1"/>
    </source>
</evidence>
<gene>
    <name evidence="1" type="ORF">LGLO00237_LOCUS4536</name>
</gene>
<name>A0A7S4DI47_9EUKA</name>
<accession>A0A7S4DI47</accession>
<reference evidence="1" key="1">
    <citation type="submission" date="2021-01" db="EMBL/GenBank/DDBJ databases">
        <authorList>
            <person name="Corre E."/>
            <person name="Pelletier E."/>
            <person name="Niang G."/>
            <person name="Scheremetjew M."/>
            <person name="Finn R."/>
            <person name="Kale V."/>
            <person name="Holt S."/>
            <person name="Cochrane G."/>
            <person name="Meng A."/>
            <person name="Brown T."/>
            <person name="Cohen L."/>
        </authorList>
    </citation>
    <scope>NUCLEOTIDE SEQUENCE</scope>
    <source>
        <strain evidence="1">CCCM811</strain>
    </source>
</reference>
<proteinExistence type="predicted"/>
<protein>
    <submittedName>
        <fullName evidence="1">Uncharacterized protein</fullName>
    </submittedName>
</protein>
<sequence length="151" mass="17358">MPPQWAASGRRMEIHMLAEFHENGDVSARIGPYLDMGVHKGRWVVSEDDVLRFWLEIDGFERFDVSLPKGKLFFACNLWGLLLGNKSTNNILTIVAKRFFVRKEKRMVGTFQAFDVPEDDPDPTLPPCRTKFRGGPVDEFDTTDVFDDGRY</sequence>
<dbReference type="AlphaFoldDB" id="A0A7S4DI47"/>
<organism evidence="1">
    <name type="scientific">Lotharella globosa</name>
    <dbReference type="NCBI Taxonomy" id="91324"/>
    <lineage>
        <taxon>Eukaryota</taxon>
        <taxon>Sar</taxon>
        <taxon>Rhizaria</taxon>
        <taxon>Cercozoa</taxon>
        <taxon>Chlorarachniophyceae</taxon>
        <taxon>Lotharella</taxon>
    </lineage>
</organism>
<dbReference type="EMBL" id="HBIV01006239">
    <property type="protein sequence ID" value="CAE0650824.1"/>
    <property type="molecule type" value="Transcribed_RNA"/>
</dbReference>